<gene>
    <name evidence="3" type="ORF">KUF71_024002</name>
</gene>
<keyword evidence="1" id="KW-1015">Disulfide bond</keyword>
<protein>
    <submittedName>
        <fullName evidence="3">Carcinoembryonic antigen-related cell adhesion molecule 1</fullName>
    </submittedName>
</protein>
<evidence type="ECO:0000259" key="2">
    <source>
        <dbReference type="PROSITE" id="PS50835"/>
    </source>
</evidence>
<dbReference type="PANTHER" id="PTHR21261:SF14">
    <property type="entry name" value="BEATEN PATH IV, ISOFORM B"/>
    <property type="match status" value="1"/>
</dbReference>
<organism evidence="3 4">
    <name type="scientific">Frankliniella fusca</name>
    <dbReference type="NCBI Taxonomy" id="407009"/>
    <lineage>
        <taxon>Eukaryota</taxon>
        <taxon>Metazoa</taxon>
        <taxon>Ecdysozoa</taxon>
        <taxon>Arthropoda</taxon>
        <taxon>Hexapoda</taxon>
        <taxon>Insecta</taxon>
        <taxon>Pterygota</taxon>
        <taxon>Neoptera</taxon>
        <taxon>Paraneoptera</taxon>
        <taxon>Thysanoptera</taxon>
        <taxon>Terebrantia</taxon>
        <taxon>Thripoidea</taxon>
        <taxon>Thripidae</taxon>
        <taxon>Frankliniella</taxon>
    </lineage>
</organism>
<proteinExistence type="predicted"/>
<dbReference type="AlphaFoldDB" id="A0AAE1I205"/>
<dbReference type="Gene3D" id="2.60.40.10">
    <property type="entry name" value="Immunoglobulins"/>
    <property type="match status" value="1"/>
</dbReference>
<evidence type="ECO:0000313" key="4">
    <source>
        <dbReference type="Proteomes" id="UP001219518"/>
    </source>
</evidence>
<dbReference type="Proteomes" id="UP001219518">
    <property type="component" value="Unassembled WGS sequence"/>
</dbReference>
<comment type="caution">
    <text evidence="3">The sequence shown here is derived from an EMBL/GenBank/DDBJ whole genome shotgun (WGS) entry which is preliminary data.</text>
</comment>
<dbReference type="Pfam" id="PF08205">
    <property type="entry name" value="C2-set_2"/>
    <property type="match status" value="1"/>
</dbReference>
<reference evidence="3" key="1">
    <citation type="submission" date="2021-07" db="EMBL/GenBank/DDBJ databases">
        <authorList>
            <person name="Catto M.A."/>
            <person name="Jacobson A."/>
            <person name="Kennedy G."/>
            <person name="Labadie P."/>
            <person name="Hunt B.G."/>
            <person name="Srinivasan R."/>
        </authorList>
    </citation>
    <scope>NUCLEOTIDE SEQUENCE</scope>
    <source>
        <strain evidence="3">PL_HMW_Pooled</strain>
        <tissue evidence="3">Head</tissue>
    </source>
</reference>
<reference evidence="3" key="2">
    <citation type="journal article" date="2023" name="BMC Genomics">
        <title>Pest status, molecular evolution, and epigenetic factors derived from the genome assembly of Frankliniella fusca, a thysanopteran phytovirus vector.</title>
        <authorList>
            <person name="Catto M.A."/>
            <person name="Labadie P.E."/>
            <person name="Jacobson A.L."/>
            <person name="Kennedy G.G."/>
            <person name="Srinivasan R."/>
            <person name="Hunt B.G."/>
        </authorList>
    </citation>
    <scope>NUCLEOTIDE SEQUENCE</scope>
    <source>
        <strain evidence="3">PL_HMW_Pooled</strain>
    </source>
</reference>
<dbReference type="PANTHER" id="PTHR21261">
    <property type="entry name" value="BEAT PROTEIN"/>
    <property type="match status" value="1"/>
</dbReference>
<dbReference type="InterPro" id="IPR013783">
    <property type="entry name" value="Ig-like_fold"/>
</dbReference>
<evidence type="ECO:0000313" key="3">
    <source>
        <dbReference type="EMBL" id="KAK3930646.1"/>
    </source>
</evidence>
<dbReference type="InterPro" id="IPR007110">
    <property type="entry name" value="Ig-like_dom"/>
</dbReference>
<accession>A0AAE1I205</accession>
<dbReference type="SUPFAM" id="SSF48726">
    <property type="entry name" value="Immunoglobulin"/>
    <property type="match status" value="1"/>
</dbReference>
<name>A0AAE1I205_9NEOP</name>
<keyword evidence="4" id="KW-1185">Reference proteome</keyword>
<dbReference type="InterPro" id="IPR013162">
    <property type="entry name" value="CD80_C2-set"/>
</dbReference>
<evidence type="ECO:0000256" key="1">
    <source>
        <dbReference type="ARBA" id="ARBA00023157"/>
    </source>
</evidence>
<dbReference type="PROSITE" id="PS50835">
    <property type="entry name" value="IG_LIKE"/>
    <property type="match status" value="1"/>
</dbReference>
<dbReference type="EMBL" id="JAHWGI010001412">
    <property type="protein sequence ID" value="KAK3930646.1"/>
    <property type="molecule type" value="Genomic_DNA"/>
</dbReference>
<sequence length="148" mass="16544">MFARDAILGVAGAARRYLRSRVGLSTVHYVHNQEIIDNPRSNSRQVTLKQVSIRSSGVYRCEVSGEAPYFHSAHSEARMEVVYIPKDNPTITGPERQHQVGDNLALNCTSGKSHPASKLQWFINDQLAGRQAVRTDKGPLRMQRGPVY</sequence>
<dbReference type="InterPro" id="IPR036179">
    <property type="entry name" value="Ig-like_dom_sf"/>
</dbReference>
<feature type="domain" description="Ig-like" evidence="2">
    <location>
        <begin position="85"/>
        <end position="148"/>
    </location>
</feature>